<reference evidence="2" key="1">
    <citation type="submission" date="2014-02" db="EMBL/GenBank/DDBJ databases">
        <title>Expanding our view of genomic diversity in Candidatus Accumulibacter clades.</title>
        <authorList>
            <person name="Skennerton C.T."/>
            <person name="Barr J.J."/>
            <person name="Slater F.R."/>
            <person name="Bond P.L."/>
            <person name="Tyson G.W."/>
        </authorList>
    </citation>
    <scope>NUCLEOTIDE SEQUENCE [LARGE SCALE GENOMIC DNA]</scope>
</reference>
<feature type="signal peptide" evidence="1">
    <location>
        <begin position="1"/>
        <end position="18"/>
    </location>
</feature>
<name>A0A011MIT1_9PROT</name>
<dbReference type="EMBL" id="JFAX01000001">
    <property type="protein sequence ID" value="EXI69833.1"/>
    <property type="molecule type" value="Genomic_DNA"/>
</dbReference>
<dbReference type="STRING" id="1454001.AW08_00326"/>
<protein>
    <submittedName>
        <fullName evidence="2">Uncharacterized protein</fullName>
    </submittedName>
</protein>
<sequence length="206" mass="22394">MRWLIVLLLATSAQTAVADATLRVCYNYGCLQEAEVRYSERQLALVGAFLAAAGDAADERDRLALVIGWLLGWAGEQSVIAADRGGNVADDGVDGRMDCIDHSLTTTRLLRMLDDRHWLRFHEVREPVLRTRYLFAAHFSAQIAEKVLEPTPDGVAATAKLHVVDSWFHDNGQPAVVMSLPEWLAGGGEVESALPALVAGMPAFGP</sequence>
<dbReference type="PATRIC" id="fig|1454001.3.peg.177"/>
<proteinExistence type="predicted"/>
<dbReference type="AlphaFoldDB" id="A0A011MIT1"/>
<comment type="caution">
    <text evidence="2">The sequence shown here is derived from an EMBL/GenBank/DDBJ whole genome shotgun (WGS) entry which is preliminary data.</text>
</comment>
<gene>
    <name evidence="2" type="ORF">AW08_00326</name>
</gene>
<evidence type="ECO:0000256" key="1">
    <source>
        <dbReference type="SAM" id="SignalP"/>
    </source>
</evidence>
<organism evidence="2 3">
    <name type="scientific">Candidatus Accumulibacter adjunctus</name>
    <dbReference type="NCBI Taxonomy" id="1454001"/>
    <lineage>
        <taxon>Bacteria</taxon>
        <taxon>Pseudomonadati</taxon>
        <taxon>Pseudomonadota</taxon>
        <taxon>Betaproteobacteria</taxon>
        <taxon>Candidatus Accumulibacter</taxon>
    </lineage>
</organism>
<accession>A0A011MIT1</accession>
<keyword evidence="3" id="KW-1185">Reference proteome</keyword>
<keyword evidence="1" id="KW-0732">Signal</keyword>
<evidence type="ECO:0000313" key="2">
    <source>
        <dbReference type="EMBL" id="EXI69833.1"/>
    </source>
</evidence>
<evidence type="ECO:0000313" key="3">
    <source>
        <dbReference type="Proteomes" id="UP000020218"/>
    </source>
</evidence>
<feature type="chain" id="PRO_5001462050" evidence="1">
    <location>
        <begin position="19"/>
        <end position="206"/>
    </location>
</feature>
<dbReference type="Proteomes" id="UP000020218">
    <property type="component" value="Unassembled WGS sequence"/>
</dbReference>